<gene>
    <name evidence="9" type="ORF">METZ01_LOCUS46918</name>
</gene>
<evidence type="ECO:0000256" key="1">
    <source>
        <dbReference type="ARBA" id="ARBA00005023"/>
    </source>
</evidence>
<keyword evidence="6" id="KW-0862">Zinc</keyword>
<dbReference type="GO" id="GO:0046872">
    <property type="term" value="F:metal ion binding"/>
    <property type="evidence" value="ECO:0007669"/>
    <property type="project" value="UniProtKB-KW"/>
</dbReference>
<evidence type="ECO:0000259" key="8">
    <source>
        <dbReference type="Pfam" id="PF01979"/>
    </source>
</evidence>
<sequence>MRTLFGPFAQIITMSNLPLNGPISDKDLEIIYDGGIIVQKELIIGIGKFSLLKTQCDEIFEITSPHILLPGFIDCHTHVCFAGSRANEYSKKIEGISYQQILSEGGGIYDTMEKTALSSYDELKKLTENRLNRHFSEGVLTCEVKSGYGKDFENEIRMLQIIKDINANNPYDLVSTCLAAHVPPKNEDISSEMYLSSIINDLLPLIKKDKLSNRIDIFIEKGAFNVKEAKAFLKLANEEGFDTLVHGNQFTNGGLNVAVDSNSISVDHLEVINETEIKYLSKSKTSAVVLPGCSIGIGLPFAPARKILDHGCCLAIATDWNPGSAPMGDLLTQASILAANEKLTNAEVFSAISFRAANALGLKDRGVIEENKIADFIGFNISDYKEILYNQGKIKPSFICKRGKVYNNKFLNV</sequence>
<organism evidence="9">
    <name type="scientific">marine metagenome</name>
    <dbReference type="NCBI Taxonomy" id="408172"/>
    <lineage>
        <taxon>unclassified sequences</taxon>
        <taxon>metagenomes</taxon>
        <taxon>ecological metagenomes</taxon>
    </lineage>
</organism>
<evidence type="ECO:0000256" key="3">
    <source>
        <dbReference type="ARBA" id="ARBA00022723"/>
    </source>
</evidence>
<dbReference type="InterPro" id="IPR032466">
    <property type="entry name" value="Metal_Hydrolase"/>
</dbReference>
<dbReference type="Gene3D" id="3.20.20.140">
    <property type="entry name" value="Metal-dependent hydrolases"/>
    <property type="match status" value="1"/>
</dbReference>
<keyword evidence="4" id="KW-0378">Hydrolase</keyword>
<evidence type="ECO:0000256" key="6">
    <source>
        <dbReference type="ARBA" id="ARBA00022833"/>
    </source>
</evidence>
<dbReference type="PANTHER" id="PTHR42752">
    <property type="entry name" value="IMIDAZOLONEPROPIONASE"/>
    <property type="match status" value="1"/>
</dbReference>
<dbReference type="AlphaFoldDB" id="A0A381RS63"/>
<dbReference type="InterPro" id="IPR006680">
    <property type="entry name" value="Amidohydro-rel"/>
</dbReference>
<dbReference type="InterPro" id="IPR005920">
    <property type="entry name" value="HutI"/>
</dbReference>
<keyword evidence="7" id="KW-0408">Iron</keyword>
<evidence type="ECO:0000313" key="9">
    <source>
        <dbReference type="EMBL" id="SUZ94064.1"/>
    </source>
</evidence>
<dbReference type="InterPro" id="IPR011059">
    <property type="entry name" value="Metal-dep_hydrolase_composite"/>
</dbReference>
<protein>
    <recommendedName>
        <fullName evidence="2">imidazolonepropionase</fullName>
        <ecNumber evidence="2">3.5.2.7</ecNumber>
    </recommendedName>
</protein>
<dbReference type="EMBL" id="UINC01002200">
    <property type="protein sequence ID" value="SUZ94064.1"/>
    <property type="molecule type" value="Genomic_DNA"/>
</dbReference>
<dbReference type="PANTHER" id="PTHR42752:SF1">
    <property type="entry name" value="IMIDAZOLONEPROPIONASE-RELATED"/>
    <property type="match status" value="1"/>
</dbReference>
<name>A0A381RS63_9ZZZZ</name>
<dbReference type="Pfam" id="PF01979">
    <property type="entry name" value="Amidohydro_1"/>
    <property type="match status" value="1"/>
</dbReference>
<evidence type="ECO:0000256" key="5">
    <source>
        <dbReference type="ARBA" id="ARBA00022808"/>
    </source>
</evidence>
<dbReference type="GO" id="GO:0005737">
    <property type="term" value="C:cytoplasm"/>
    <property type="evidence" value="ECO:0007669"/>
    <property type="project" value="InterPro"/>
</dbReference>
<keyword evidence="3" id="KW-0479">Metal-binding</keyword>
<evidence type="ECO:0000256" key="4">
    <source>
        <dbReference type="ARBA" id="ARBA00022801"/>
    </source>
</evidence>
<feature type="domain" description="Amidohydrolase-related" evidence="8">
    <location>
        <begin position="301"/>
        <end position="381"/>
    </location>
</feature>
<reference evidence="9" key="1">
    <citation type="submission" date="2018-05" db="EMBL/GenBank/DDBJ databases">
        <authorList>
            <person name="Lanie J.A."/>
            <person name="Ng W.-L."/>
            <person name="Kazmierczak K.M."/>
            <person name="Andrzejewski T.M."/>
            <person name="Davidsen T.M."/>
            <person name="Wayne K.J."/>
            <person name="Tettelin H."/>
            <person name="Glass J.I."/>
            <person name="Rusch D."/>
            <person name="Podicherti R."/>
            <person name="Tsui H.-C.T."/>
            <person name="Winkler M.E."/>
        </authorList>
    </citation>
    <scope>NUCLEOTIDE SEQUENCE</scope>
</reference>
<proteinExistence type="predicted"/>
<keyword evidence="5" id="KW-0369">Histidine metabolism</keyword>
<evidence type="ECO:0000256" key="7">
    <source>
        <dbReference type="ARBA" id="ARBA00023004"/>
    </source>
</evidence>
<dbReference type="EC" id="3.5.2.7" evidence="2"/>
<dbReference type="GO" id="GO:0019556">
    <property type="term" value="P:L-histidine catabolic process to glutamate and formamide"/>
    <property type="evidence" value="ECO:0007669"/>
    <property type="project" value="InterPro"/>
</dbReference>
<dbReference type="SUPFAM" id="SSF51338">
    <property type="entry name" value="Composite domain of metallo-dependent hydrolases"/>
    <property type="match status" value="1"/>
</dbReference>
<accession>A0A381RS63</accession>
<dbReference type="NCBIfam" id="TIGR01224">
    <property type="entry name" value="hutI"/>
    <property type="match status" value="1"/>
</dbReference>
<evidence type="ECO:0000256" key="2">
    <source>
        <dbReference type="ARBA" id="ARBA00012864"/>
    </source>
</evidence>
<dbReference type="GO" id="GO:0050480">
    <property type="term" value="F:imidazolonepropionase activity"/>
    <property type="evidence" value="ECO:0007669"/>
    <property type="project" value="UniProtKB-EC"/>
</dbReference>
<dbReference type="SUPFAM" id="SSF51556">
    <property type="entry name" value="Metallo-dependent hydrolases"/>
    <property type="match status" value="1"/>
</dbReference>
<dbReference type="Gene3D" id="2.30.40.10">
    <property type="entry name" value="Urease, subunit C, domain 1"/>
    <property type="match status" value="1"/>
</dbReference>
<comment type="pathway">
    <text evidence="1">Amino-acid degradation.</text>
</comment>